<gene>
    <name evidence="3" type="ORF">Q9312_09700</name>
</gene>
<dbReference type="Proteomes" id="UP001239782">
    <property type="component" value="Chromosome"/>
</dbReference>
<keyword evidence="4" id="KW-1185">Reference proteome</keyword>
<proteinExistence type="predicted"/>
<reference evidence="3 4" key="1">
    <citation type="submission" date="2023-08" db="EMBL/GenBank/DDBJ databases">
        <title>Pleionea litopenaei sp. nov., isolated from stomach of juvenile Litopenaeus vannamei.</title>
        <authorList>
            <person name="Rho A.M."/>
            <person name="Hwang C.Y."/>
        </authorList>
    </citation>
    <scope>NUCLEOTIDE SEQUENCE [LARGE SCALE GENOMIC DNA]</scope>
    <source>
        <strain evidence="3 4">HL-JVS1</strain>
    </source>
</reference>
<dbReference type="Gene3D" id="3.40.50.1820">
    <property type="entry name" value="alpha/beta hydrolase"/>
    <property type="match status" value="1"/>
</dbReference>
<feature type="domain" description="AB hydrolase-1" evidence="2">
    <location>
        <begin position="74"/>
        <end position="174"/>
    </location>
</feature>
<dbReference type="GO" id="GO:0016787">
    <property type="term" value="F:hydrolase activity"/>
    <property type="evidence" value="ECO:0007669"/>
    <property type="project" value="UniProtKB-KW"/>
</dbReference>
<feature type="transmembrane region" description="Helical" evidence="1">
    <location>
        <begin position="6"/>
        <end position="22"/>
    </location>
</feature>
<dbReference type="SUPFAM" id="SSF53474">
    <property type="entry name" value="alpha/beta-Hydrolases"/>
    <property type="match status" value="1"/>
</dbReference>
<dbReference type="KEGG" id="plei:Q9312_09700"/>
<dbReference type="RefSeq" id="WP_309204426.1">
    <property type="nucleotide sequence ID" value="NZ_CP133548.1"/>
</dbReference>
<keyword evidence="1" id="KW-0812">Transmembrane</keyword>
<name>A0AA51RX68_9GAMM</name>
<dbReference type="PANTHER" id="PTHR12277">
    <property type="entry name" value="ALPHA/BETA HYDROLASE DOMAIN-CONTAINING PROTEIN"/>
    <property type="match status" value="1"/>
</dbReference>
<evidence type="ECO:0000313" key="3">
    <source>
        <dbReference type="EMBL" id="WMS89165.1"/>
    </source>
</evidence>
<evidence type="ECO:0000256" key="1">
    <source>
        <dbReference type="SAM" id="Phobius"/>
    </source>
</evidence>
<organism evidence="3 4">
    <name type="scientific">Pleionea litopenaei</name>
    <dbReference type="NCBI Taxonomy" id="3070815"/>
    <lineage>
        <taxon>Bacteria</taxon>
        <taxon>Pseudomonadati</taxon>
        <taxon>Pseudomonadota</taxon>
        <taxon>Gammaproteobacteria</taxon>
        <taxon>Oceanospirillales</taxon>
        <taxon>Pleioneaceae</taxon>
        <taxon>Pleionea</taxon>
    </lineage>
</organism>
<sequence length="267" mass="30589">MLYLFVILLMSVGIYWSIFWLFQNRFLFPTHKVQDYSVDVAQLELPKQTDVIHLEHSFGHTEIHFVRCSNQPAPTVLVAHGQVGLIDSWHARMQGLLEQGYHYCLVEFPGYGRSEGKANERTLSEVFVAAYDYLVQRDDVDATQMIGLGRSMGGGVISLLATQRSLQCLWLLSTFTSVRPFFARRGIPGFLLHSPLDNRKRLRQLQLPTLLVHGYADNVIPVQHARDLAAVNPRIELVLENGDHDTTPQDWDEYWSMACHFHRQLSV</sequence>
<keyword evidence="1" id="KW-0472">Membrane</keyword>
<dbReference type="Pfam" id="PF00561">
    <property type="entry name" value="Abhydrolase_1"/>
    <property type="match status" value="1"/>
</dbReference>
<keyword evidence="1" id="KW-1133">Transmembrane helix</keyword>
<dbReference type="PANTHER" id="PTHR12277:SF79">
    <property type="entry name" value="XAA-PRO DIPEPTIDYL-PEPTIDASE-RELATED"/>
    <property type="match status" value="1"/>
</dbReference>
<keyword evidence="3" id="KW-0378">Hydrolase</keyword>
<dbReference type="InterPro" id="IPR000073">
    <property type="entry name" value="AB_hydrolase_1"/>
</dbReference>
<evidence type="ECO:0000259" key="2">
    <source>
        <dbReference type="Pfam" id="PF00561"/>
    </source>
</evidence>
<dbReference type="InterPro" id="IPR029058">
    <property type="entry name" value="AB_hydrolase_fold"/>
</dbReference>
<evidence type="ECO:0000313" key="4">
    <source>
        <dbReference type="Proteomes" id="UP001239782"/>
    </source>
</evidence>
<dbReference type="AlphaFoldDB" id="A0AA51RX68"/>
<protein>
    <submittedName>
        <fullName evidence="3">Alpha/beta fold hydrolase</fullName>
    </submittedName>
</protein>
<accession>A0AA51RX68</accession>
<dbReference type="EMBL" id="CP133548">
    <property type="protein sequence ID" value="WMS89165.1"/>
    <property type="molecule type" value="Genomic_DNA"/>
</dbReference>